<accession>A0A1V4I0V3</accession>
<protein>
    <submittedName>
        <fullName evidence="2">Uncharacterized protein</fullName>
    </submittedName>
</protein>
<comment type="caution">
    <text evidence="2">The sequence shown here is derived from an EMBL/GenBank/DDBJ whole genome shotgun (WGS) entry which is preliminary data.</text>
</comment>
<name>A0A1V4I0V3_NITVU</name>
<evidence type="ECO:0000313" key="3">
    <source>
        <dbReference type="Proteomes" id="UP000189940"/>
    </source>
</evidence>
<feature type="region of interest" description="Disordered" evidence="1">
    <location>
        <begin position="51"/>
        <end position="71"/>
    </location>
</feature>
<organism evidence="2 3">
    <name type="scientific">Nitrobacter vulgaris</name>
    <dbReference type="NCBI Taxonomy" id="29421"/>
    <lineage>
        <taxon>Bacteria</taxon>
        <taxon>Pseudomonadati</taxon>
        <taxon>Pseudomonadota</taxon>
        <taxon>Alphaproteobacteria</taxon>
        <taxon>Hyphomicrobiales</taxon>
        <taxon>Nitrobacteraceae</taxon>
        <taxon>Nitrobacter</taxon>
    </lineage>
</organism>
<evidence type="ECO:0000313" key="2">
    <source>
        <dbReference type="EMBL" id="OPH83764.1"/>
    </source>
</evidence>
<reference evidence="2 3" key="1">
    <citation type="submission" date="2017-02" db="EMBL/GenBank/DDBJ databases">
        <title>Genome sequence of the nitrite-oxidizing bacterium Nitrobacter vulgaris strain Ab1.</title>
        <authorList>
            <person name="Mellbye B.L."/>
            <person name="Davis E.W."/>
            <person name="Spieck E."/>
            <person name="Chang J.H."/>
            <person name="Bottomley P.J."/>
            <person name="Sayavedra-Soto L.A."/>
        </authorList>
    </citation>
    <scope>NUCLEOTIDE SEQUENCE [LARGE SCALE GENOMIC DNA]</scope>
    <source>
        <strain evidence="2 3">Ab1</strain>
    </source>
</reference>
<gene>
    <name evidence="2" type="ORF">B2M20_05455</name>
</gene>
<keyword evidence="3" id="KW-1185">Reference proteome</keyword>
<evidence type="ECO:0000256" key="1">
    <source>
        <dbReference type="SAM" id="MobiDB-lite"/>
    </source>
</evidence>
<dbReference type="EMBL" id="MWPQ01000024">
    <property type="protein sequence ID" value="OPH83764.1"/>
    <property type="molecule type" value="Genomic_DNA"/>
</dbReference>
<proteinExistence type="predicted"/>
<dbReference type="AlphaFoldDB" id="A0A1V4I0V3"/>
<sequence>MIGFSRAVCGRVFGPIKGSIATDRRQTVFLTISCYLIRRLADLLREVGVFGDDGDVETRPDPSTKAKPPAR</sequence>
<dbReference type="Proteomes" id="UP000189940">
    <property type="component" value="Unassembled WGS sequence"/>
</dbReference>